<protein>
    <recommendedName>
        <fullName evidence="1">DUF4015 domain-containing protein</fullName>
    </recommendedName>
</protein>
<dbReference type="STRING" id="1798338.A3J56_00455"/>
<proteinExistence type="predicted"/>
<dbReference type="Pfam" id="PF13200">
    <property type="entry name" value="DUF4015"/>
    <property type="match status" value="1"/>
</dbReference>
<accession>A0A1F5WE11</accession>
<dbReference type="InterPro" id="IPR017853">
    <property type="entry name" value="GH"/>
</dbReference>
<comment type="caution">
    <text evidence="2">The sequence shown here is derived from an EMBL/GenBank/DDBJ whole genome shotgun (WGS) entry which is preliminary data.</text>
</comment>
<gene>
    <name evidence="2" type="ORF">A3J56_00455</name>
</gene>
<dbReference type="AlphaFoldDB" id="A0A1F5WE11"/>
<dbReference type="EMBL" id="MFHQ01000035">
    <property type="protein sequence ID" value="OGF73837.1"/>
    <property type="molecule type" value="Genomic_DNA"/>
</dbReference>
<name>A0A1F5WE11_9BACT</name>
<sequence>MWKKYFNQLSVAAFFLAGAAFLFFWSPVADQARIAGVLPFVAPHTTGAPEAPPKPRHLPTPEPLRAIYMTSWVAGTSDWRAGLVDFVSKTELNAIVIDIKDYSGYVAFDTGDELIKSLGAEEIRIKDLKEFIDHLHDKGIYSIARITVFQDPVYAKNHLDQAVQKKDGTLWKDRKGLSFADPASVRHREYIVRLARAAERVGFDELNFDYIRFPSDGNMQNISFPLSGNRPKAEVLEDFFRALRSDLSDIGIPLSADLFGMTMTNTDDLNIGQVLERTAPYFDYIAPMVYPSHYPSGWNNFKNPAEKPYEVVNIAMSAGVERMLAASSSPSKLRPWLQDFDLGADYDAEKVRAQIQATYDAGLTSWMVWDPKNEYTRGAYEPND</sequence>
<evidence type="ECO:0000313" key="3">
    <source>
        <dbReference type="Proteomes" id="UP000178406"/>
    </source>
</evidence>
<organism evidence="2 3">
    <name type="scientific">Candidatus Giovannonibacteria bacterium RIFCSPHIGHO2_02_FULL_46_20</name>
    <dbReference type="NCBI Taxonomy" id="1798338"/>
    <lineage>
        <taxon>Bacteria</taxon>
        <taxon>Candidatus Giovannoniibacteriota</taxon>
    </lineage>
</organism>
<reference evidence="2 3" key="1">
    <citation type="journal article" date="2016" name="Nat. Commun.">
        <title>Thousands of microbial genomes shed light on interconnected biogeochemical processes in an aquifer system.</title>
        <authorList>
            <person name="Anantharaman K."/>
            <person name="Brown C.T."/>
            <person name="Hug L.A."/>
            <person name="Sharon I."/>
            <person name="Castelle C.J."/>
            <person name="Probst A.J."/>
            <person name="Thomas B.C."/>
            <person name="Singh A."/>
            <person name="Wilkins M.J."/>
            <person name="Karaoz U."/>
            <person name="Brodie E.L."/>
            <person name="Williams K.H."/>
            <person name="Hubbard S.S."/>
            <person name="Banfield J.F."/>
        </authorList>
    </citation>
    <scope>NUCLEOTIDE SEQUENCE [LARGE SCALE GENOMIC DNA]</scope>
</reference>
<dbReference type="Proteomes" id="UP000178406">
    <property type="component" value="Unassembled WGS sequence"/>
</dbReference>
<evidence type="ECO:0000259" key="1">
    <source>
        <dbReference type="Pfam" id="PF13200"/>
    </source>
</evidence>
<dbReference type="SUPFAM" id="SSF51445">
    <property type="entry name" value="(Trans)glycosidases"/>
    <property type="match status" value="1"/>
</dbReference>
<dbReference type="Gene3D" id="3.20.20.80">
    <property type="entry name" value="Glycosidases"/>
    <property type="match status" value="1"/>
</dbReference>
<evidence type="ECO:0000313" key="2">
    <source>
        <dbReference type="EMBL" id="OGF73837.1"/>
    </source>
</evidence>
<feature type="domain" description="DUF4015" evidence="1">
    <location>
        <begin position="66"/>
        <end position="375"/>
    </location>
</feature>
<dbReference type="InterPro" id="IPR025275">
    <property type="entry name" value="DUF4015"/>
</dbReference>